<evidence type="ECO:0000256" key="1">
    <source>
        <dbReference type="SAM" id="Phobius"/>
    </source>
</evidence>
<feature type="transmembrane region" description="Helical" evidence="1">
    <location>
        <begin position="7"/>
        <end position="29"/>
    </location>
</feature>
<name>A0A0K2VCL2_LEPSM</name>
<sequence length="53" mass="5772">ILNTKGLYICDCICSYLTLGTGGGVLFYIEVTELLFVRPVAFIYLLLVVGGNL</sequence>
<keyword evidence="1" id="KW-0812">Transmembrane</keyword>
<organism evidence="2">
    <name type="scientific">Lepeophtheirus salmonis</name>
    <name type="common">Salmon louse</name>
    <name type="synonym">Caligus salmonis</name>
    <dbReference type="NCBI Taxonomy" id="72036"/>
    <lineage>
        <taxon>Eukaryota</taxon>
        <taxon>Metazoa</taxon>
        <taxon>Ecdysozoa</taxon>
        <taxon>Arthropoda</taxon>
        <taxon>Crustacea</taxon>
        <taxon>Multicrustacea</taxon>
        <taxon>Hexanauplia</taxon>
        <taxon>Copepoda</taxon>
        <taxon>Siphonostomatoida</taxon>
        <taxon>Caligidae</taxon>
        <taxon>Lepeophtheirus</taxon>
    </lineage>
</organism>
<keyword evidence="1" id="KW-0472">Membrane</keyword>
<dbReference type="AlphaFoldDB" id="A0A0K2VCL2"/>
<evidence type="ECO:0000313" key="2">
    <source>
        <dbReference type="EMBL" id="CDW47897.1"/>
    </source>
</evidence>
<keyword evidence="1" id="KW-1133">Transmembrane helix</keyword>
<feature type="non-terminal residue" evidence="2">
    <location>
        <position position="1"/>
    </location>
</feature>
<reference evidence="2" key="1">
    <citation type="submission" date="2014-05" db="EMBL/GenBank/DDBJ databases">
        <authorList>
            <person name="Chronopoulou M."/>
        </authorList>
    </citation>
    <scope>NUCLEOTIDE SEQUENCE</scope>
    <source>
        <tissue evidence="2">Whole organism</tissue>
    </source>
</reference>
<proteinExistence type="predicted"/>
<accession>A0A0K2VCL2</accession>
<dbReference type="EMBL" id="HACA01030536">
    <property type="protein sequence ID" value="CDW47897.1"/>
    <property type="molecule type" value="Transcribed_RNA"/>
</dbReference>
<protein>
    <submittedName>
        <fullName evidence="2">Uncharacterized protein</fullName>
    </submittedName>
</protein>
<feature type="transmembrane region" description="Helical" evidence="1">
    <location>
        <begin position="35"/>
        <end position="52"/>
    </location>
</feature>